<feature type="domain" description="MobA-like NTP transferase" evidence="10">
    <location>
        <begin position="6"/>
        <end position="126"/>
    </location>
</feature>
<evidence type="ECO:0000313" key="12">
    <source>
        <dbReference type="Proteomes" id="UP001326613"/>
    </source>
</evidence>
<keyword evidence="3" id="KW-0808">Transferase</keyword>
<dbReference type="Gene3D" id="3.90.550.10">
    <property type="entry name" value="Spore Coat Polysaccharide Biosynthesis Protein SpsA, Chain A"/>
    <property type="match status" value="1"/>
</dbReference>
<evidence type="ECO:0000256" key="4">
    <source>
        <dbReference type="ARBA" id="ARBA00022695"/>
    </source>
</evidence>
<comment type="similarity">
    <text evidence="2">In the N-terminal section; belongs to the N-acetylglucosamine-1-phosphate uridyltransferase family.</text>
</comment>
<reference evidence="11 12" key="1">
    <citation type="submission" date="2022-10" db="EMBL/GenBank/DDBJ databases">
        <title>Host association and intracellularity evolved multiple times independently in the Rickettsiales.</title>
        <authorList>
            <person name="Castelli M."/>
            <person name="Nardi T."/>
            <person name="Gammuto L."/>
            <person name="Bellinzona G."/>
            <person name="Sabaneyeva E."/>
            <person name="Potekhin A."/>
            <person name="Serra V."/>
            <person name="Petroni G."/>
            <person name="Sassera D."/>
        </authorList>
    </citation>
    <scope>NUCLEOTIDE SEQUENCE [LARGE SCALE GENOMIC DNA]</scope>
    <source>
        <strain evidence="11 12">Kr 154-4</strain>
    </source>
</reference>
<dbReference type="EMBL" id="CP112932">
    <property type="protein sequence ID" value="WPY00136.1"/>
    <property type="molecule type" value="Genomic_DNA"/>
</dbReference>
<comment type="similarity">
    <text evidence="1">In the C-terminal section; belongs to the transferase hexapeptide repeat family.</text>
</comment>
<evidence type="ECO:0000256" key="1">
    <source>
        <dbReference type="ARBA" id="ARBA00007707"/>
    </source>
</evidence>
<evidence type="ECO:0000256" key="3">
    <source>
        <dbReference type="ARBA" id="ARBA00022679"/>
    </source>
</evidence>
<keyword evidence="6" id="KW-0012">Acyltransferase</keyword>
<keyword evidence="12" id="KW-1185">Reference proteome</keyword>
<protein>
    <submittedName>
        <fullName evidence="11">Pyrophosphorylase domain of GlmU-like protein</fullName>
    </submittedName>
</protein>
<dbReference type="InterPro" id="IPR029044">
    <property type="entry name" value="Nucleotide-diphossugar_trans"/>
</dbReference>
<evidence type="ECO:0000256" key="8">
    <source>
        <dbReference type="ARBA" id="ARBA00048493"/>
    </source>
</evidence>
<evidence type="ECO:0000313" key="11">
    <source>
        <dbReference type="EMBL" id="WPY00136.1"/>
    </source>
</evidence>
<dbReference type="Pfam" id="PF12804">
    <property type="entry name" value="NTP_transf_3"/>
    <property type="match status" value="1"/>
</dbReference>
<dbReference type="PANTHER" id="PTHR43584">
    <property type="entry name" value="NUCLEOTIDYL TRANSFERASE"/>
    <property type="match status" value="1"/>
</dbReference>
<proteinExistence type="inferred from homology"/>
<evidence type="ECO:0000259" key="10">
    <source>
        <dbReference type="Pfam" id="PF12804"/>
    </source>
</evidence>
<dbReference type="Proteomes" id="UP001326613">
    <property type="component" value="Chromosome"/>
</dbReference>
<keyword evidence="4" id="KW-0548">Nucleotidyltransferase</keyword>
<dbReference type="PANTHER" id="PTHR43584:SF3">
    <property type="entry name" value="BIFUNCTIONAL PROTEIN GLMU"/>
    <property type="match status" value="1"/>
</dbReference>
<gene>
    <name evidence="11" type="ORF">Trichorick_00006</name>
</gene>
<dbReference type="InterPro" id="IPR050065">
    <property type="entry name" value="GlmU-like"/>
</dbReference>
<comment type="catalytic activity">
    <reaction evidence="7">
        <text>alpha-D-glucosamine 1-phosphate + acetyl-CoA = N-acetyl-alpha-D-glucosamine 1-phosphate + CoA + H(+)</text>
        <dbReference type="Rhea" id="RHEA:13725"/>
        <dbReference type="ChEBI" id="CHEBI:15378"/>
        <dbReference type="ChEBI" id="CHEBI:57287"/>
        <dbReference type="ChEBI" id="CHEBI:57288"/>
        <dbReference type="ChEBI" id="CHEBI:57776"/>
        <dbReference type="ChEBI" id="CHEBI:58516"/>
        <dbReference type="EC" id="2.3.1.157"/>
    </reaction>
</comment>
<name>A0ABZ0URA3_9RICK</name>
<evidence type="ECO:0000256" key="7">
    <source>
        <dbReference type="ARBA" id="ARBA00048247"/>
    </source>
</evidence>
<comment type="catalytic activity">
    <reaction evidence="8">
        <text>N-acetyl-alpha-D-glucosamine 1-phosphate + UTP + H(+) = UDP-N-acetyl-alpha-D-glucosamine + diphosphate</text>
        <dbReference type="Rhea" id="RHEA:13509"/>
        <dbReference type="ChEBI" id="CHEBI:15378"/>
        <dbReference type="ChEBI" id="CHEBI:33019"/>
        <dbReference type="ChEBI" id="CHEBI:46398"/>
        <dbReference type="ChEBI" id="CHEBI:57705"/>
        <dbReference type="ChEBI" id="CHEBI:57776"/>
        <dbReference type="EC" id="2.7.7.23"/>
    </reaction>
</comment>
<dbReference type="CDD" id="cd02540">
    <property type="entry name" value="GT2_GlmU_N_bac"/>
    <property type="match status" value="1"/>
</dbReference>
<evidence type="ECO:0000256" key="9">
    <source>
        <dbReference type="ARBA" id="ARBA00049628"/>
    </source>
</evidence>
<evidence type="ECO:0000256" key="2">
    <source>
        <dbReference type="ARBA" id="ARBA00007947"/>
    </source>
</evidence>
<sequence length="245" mass="27190">MSCQIIILAAGNGSRMASDLPKVMHEVGGKPMIARVLSNTLAVTEDIVLVYSEQLKPHLAPYKEFCKFALQKQALGTAHAVYCVLDLIAEHVPVTVVYGDNPFISSSIIKKLLNHLISTNSAVSTLIFERNDPGQYGRIVTDKFGNLVKIVEFKHASEEEKKITLCNSGVMVFAPGILKKYIPYCVTPEQKLSSEFYLTSIIEICQNYNEKVSYLLSTDNQIVVGVNTQQELLEANNIIKTQHEV</sequence>
<dbReference type="InterPro" id="IPR025877">
    <property type="entry name" value="MobA-like_NTP_Trfase"/>
</dbReference>
<evidence type="ECO:0000256" key="5">
    <source>
        <dbReference type="ARBA" id="ARBA00022842"/>
    </source>
</evidence>
<accession>A0ABZ0URA3</accession>
<organism evidence="11 12">
    <name type="scientific">Candidatus Trichorickettsia mobilis</name>
    <dbReference type="NCBI Taxonomy" id="1346319"/>
    <lineage>
        <taxon>Bacteria</taxon>
        <taxon>Pseudomonadati</taxon>
        <taxon>Pseudomonadota</taxon>
        <taxon>Alphaproteobacteria</taxon>
        <taxon>Rickettsiales</taxon>
        <taxon>Rickettsiaceae</taxon>
        <taxon>Rickettsieae</taxon>
        <taxon>Candidatus Trichorickettsia</taxon>
    </lineage>
</organism>
<comment type="function">
    <text evidence="9">Catalyzes the last two sequential reactions in the de novo biosynthetic pathway for UDP-N-acetylglucosamine (UDP-GlcNAc). The C-terminal domain catalyzes the transfer of acetyl group from acetyl coenzyme A to glucosamine-1-phosphate (GlcN-1-P) to produce N-acetylglucosamine-1-phosphate (GlcNAc-1-P), which is converted into UDP-GlcNAc by the transfer of uridine 5-monophosphate (from uridine 5-triphosphate), a reaction catalyzed by the N-terminal domain.</text>
</comment>
<keyword evidence="5" id="KW-0460">Magnesium</keyword>
<evidence type="ECO:0000256" key="6">
    <source>
        <dbReference type="ARBA" id="ARBA00023315"/>
    </source>
</evidence>
<dbReference type="SUPFAM" id="SSF53448">
    <property type="entry name" value="Nucleotide-diphospho-sugar transferases"/>
    <property type="match status" value="1"/>
</dbReference>